<keyword evidence="2" id="KW-1185">Reference proteome</keyword>
<sequence>MGKHYSFLLKAITANMGAVNRVLLFVLMLEVLGVHLGVGGPVKGPTVGPSDSDTSTSPLPEDPSDFTDMADETPTESSTDFDASGAGISDIWPQTLDLSDMNYIVDALPEDPRDLPNIEASPSVPEVALDDAPPILAEEAGTSPGSPSLRLM</sequence>
<dbReference type="EMBL" id="CM055736">
    <property type="protein sequence ID" value="KAJ8007265.1"/>
    <property type="molecule type" value="Genomic_DNA"/>
</dbReference>
<comment type="caution">
    <text evidence="1">The sequence shown here is derived from an EMBL/GenBank/DDBJ whole genome shotgun (WGS) entry which is preliminary data.</text>
</comment>
<dbReference type="Proteomes" id="UP001157502">
    <property type="component" value="Chromosome 9"/>
</dbReference>
<proteinExistence type="predicted"/>
<reference evidence="1" key="1">
    <citation type="submission" date="2021-05" db="EMBL/GenBank/DDBJ databases">
        <authorList>
            <person name="Pan Q."/>
            <person name="Jouanno E."/>
            <person name="Zahm M."/>
            <person name="Klopp C."/>
            <person name="Cabau C."/>
            <person name="Louis A."/>
            <person name="Berthelot C."/>
            <person name="Parey E."/>
            <person name="Roest Crollius H."/>
            <person name="Montfort J."/>
            <person name="Robinson-Rechavi M."/>
            <person name="Bouchez O."/>
            <person name="Lampietro C."/>
            <person name="Lopez Roques C."/>
            <person name="Donnadieu C."/>
            <person name="Postlethwait J."/>
            <person name="Bobe J."/>
            <person name="Dillon D."/>
            <person name="Chandos A."/>
            <person name="von Hippel F."/>
            <person name="Guiguen Y."/>
        </authorList>
    </citation>
    <scope>NUCLEOTIDE SEQUENCE</scope>
    <source>
        <strain evidence="1">YG-Jan2019</strain>
    </source>
</reference>
<gene>
    <name evidence="1" type="ORF">DPEC_G00115750</name>
</gene>
<evidence type="ECO:0000313" key="2">
    <source>
        <dbReference type="Proteomes" id="UP001157502"/>
    </source>
</evidence>
<name>A0ACC2GUY6_DALPE</name>
<protein>
    <submittedName>
        <fullName evidence="1">Uncharacterized protein</fullName>
    </submittedName>
</protein>
<organism evidence="1 2">
    <name type="scientific">Dallia pectoralis</name>
    <name type="common">Alaska blackfish</name>
    <dbReference type="NCBI Taxonomy" id="75939"/>
    <lineage>
        <taxon>Eukaryota</taxon>
        <taxon>Metazoa</taxon>
        <taxon>Chordata</taxon>
        <taxon>Craniata</taxon>
        <taxon>Vertebrata</taxon>
        <taxon>Euteleostomi</taxon>
        <taxon>Actinopterygii</taxon>
        <taxon>Neopterygii</taxon>
        <taxon>Teleostei</taxon>
        <taxon>Protacanthopterygii</taxon>
        <taxon>Esociformes</taxon>
        <taxon>Umbridae</taxon>
        <taxon>Dallia</taxon>
    </lineage>
</organism>
<evidence type="ECO:0000313" key="1">
    <source>
        <dbReference type="EMBL" id="KAJ8007265.1"/>
    </source>
</evidence>
<accession>A0ACC2GUY6</accession>